<accession>A0A1E4SPP8</accession>
<keyword evidence="2" id="KW-0812">Transmembrane</keyword>
<reference evidence="4" key="1">
    <citation type="submission" date="2016-05" db="EMBL/GenBank/DDBJ databases">
        <title>Comparative genomics of biotechnologically important yeasts.</title>
        <authorList>
            <consortium name="DOE Joint Genome Institute"/>
            <person name="Riley R."/>
            <person name="Haridas S."/>
            <person name="Wolfe K.H."/>
            <person name="Lopes M.R."/>
            <person name="Hittinger C.T."/>
            <person name="Goker M."/>
            <person name="Salamov A."/>
            <person name="Wisecaver J."/>
            <person name="Long T.M."/>
            <person name="Aerts A.L."/>
            <person name="Barry K."/>
            <person name="Choi C."/>
            <person name="Clum A."/>
            <person name="Coughlan A.Y."/>
            <person name="Deshpande S."/>
            <person name="Douglass A.P."/>
            <person name="Hanson S.J."/>
            <person name="Klenk H.-P."/>
            <person name="Labutti K."/>
            <person name="Lapidus A."/>
            <person name="Lindquist E."/>
            <person name="Lipzen A."/>
            <person name="Meier-Kolthoff J.P."/>
            <person name="Ohm R.A."/>
            <person name="Otillar R.P."/>
            <person name="Pangilinan J."/>
            <person name="Peng Y."/>
            <person name="Rokas A."/>
            <person name="Rosa C.A."/>
            <person name="Scheuner C."/>
            <person name="Sibirny A.A."/>
            <person name="Slot J.C."/>
            <person name="Stielow J.B."/>
            <person name="Sun H."/>
            <person name="Kurtzman C.P."/>
            <person name="Blackwell M."/>
            <person name="Grigoriev I.V."/>
            <person name="Jeffries T.W."/>
        </authorList>
    </citation>
    <scope>NUCLEOTIDE SEQUENCE [LARGE SCALE GENOMIC DNA]</scope>
    <source>
        <strain evidence="4">NRRL Y-17324</strain>
    </source>
</reference>
<dbReference type="EMBL" id="KV453909">
    <property type="protein sequence ID" value="ODV81483.1"/>
    <property type="molecule type" value="Genomic_DNA"/>
</dbReference>
<sequence length="140" mass="15752">MKHQSQESPHSQSSYSEQIFPPEEMSNRVSTVGGNRQEQENNPVCVDENAFLLPLYRTATDNFTNSSNDSTSTILRSFASTSSLTRVQLIFLWCFLSIGGSTMLYLTGNIRYIGAYLKLIFCSLASTDLAFCDLVVRRSW</sequence>
<dbReference type="GeneID" id="30982670"/>
<keyword evidence="4" id="KW-1185">Reference proteome</keyword>
<feature type="region of interest" description="Disordered" evidence="1">
    <location>
        <begin position="1"/>
        <end position="41"/>
    </location>
</feature>
<gene>
    <name evidence="3" type="ORF">CANTADRAFT_338627</name>
</gene>
<name>A0A1E4SPP8_9ASCO</name>
<dbReference type="AlphaFoldDB" id="A0A1E4SPP8"/>
<keyword evidence="2" id="KW-1133">Transmembrane helix</keyword>
<dbReference type="Proteomes" id="UP000094285">
    <property type="component" value="Unassembled WGS sequence"/>
</dbReference>
<keyword evidence="2" id="KW-0472">Membrane</keyword>
<evidence type="ECO:0000256" key="2">
    <source>
        <dbReference type="SAM" id="Phobius"/>
    </source>
</evidence>
<organism evidence="3 4">
    <name type="scientific">Suhomyces tanzawaensis NRRL Y-17324</name>
    <dbReference type="NCBI Taxonomy" id="984487"/>
    <lineage>
        <taxon>Eukaryota</taxon>
        <taxon>Fungi</taxon>
        <taxon>Dikarya</taxon>
        <taxon>Ascomycota</taxon>
        <taxon>Saccharomycotina</taxon>
        <taxon>Pichiomycetes</taxon>
        <taxon>Debaryomycetaceae</taxon>
        <taxon>Suhomyces</taxon>
    </lineage>
</organism>
<evidence type="ECO:0000313" key="4">
    <source>
        <dbReference type="Proteomes" id="UP000094285"/>
    </source>
</evidence>
<proteinExistence type="predicted"/>
<evidence type="ECO:0000313" key="3">
    <source>
        <dbReference type="EMBL" id="ODV81483.1"/>
    </source>
</evidence>
<protein>
    <submittedName>
        <fullName evidence="3">Uncharacterized protein</fullName>
    </submittedName>
</protein>
<evidence type="ECO:0000256" key="1">
    <source>
        <dbReference type="SAM" id="MobiDB-lite"/>
    </source>
</evidence>
<feature type="compositionally biased region" description="Low complexity" evidence="1">
    <location>
        <begin position="1"/>
        <end position="18"/>
    </location>
</feature>
<feature type="transmembrane region" description="Helical" evidence="2">
    <location>
        <begin position="89"/>
        <end position="107"/>
    </location>
</feature>
<dbReference type="RefSeq" id="XP_020066605.1">
    <property type="nucleotide sequence ID" value="XM_020208533.1"/>
</dbReference>
<feature type="compositionally biased region" description="Polar residues" evidence="1">
    <location>
        <begin position="27"/>
        <end position="41"/>
    </location>
</feature>